<evidence type="ECO:0000259" key="18">
    <source>
        <dbReference type="Pfam" id="PF04811"/>
    </source>
</evidence>
<evidence type="ECO:0000256" key="6">
    <source>
        <dbReference type="ARBA" id="ARBA00022490"/>
    </source>
</evidence>
<feature type="compositionally biased region" description="Pro residues" evidence="14">
    <location>
        <begin position="191"/>
        <end position="214"/>
    </location>
</feature>
<feature type="compositionally biased region" description="Polar residues" evidence="14">
    <location>
        <begin position="91"/>
        <end position="109"/>
    </location>
</feature>
<evidence type="ECO:0000259" key="20">
    <source>
        <dbReference type="Pfam" id="PF08033"/>
    </source>
</evidence>
<evidence type="ECO:0000313" key="22">
    <source>
        <dbReference type="Proteomes" id="UP001591681"/>
    </source>
</evidence>
<dbReference type="Gene3D" id="3.40.20.10">
    <property type="entry name" value="Severin"/>
    <property type="match status" value="1"/>
</dbReference>
<protein>
    <recommendedName>
        <fullName evidence="23">SEC24 homolog A, COPII coat complex component</fullName>
    </recommendedName>
</protein>
<dbReference type="InterPro" id="IPR006896">
    <property type="entry name" value="Sec23/24_trunk_dom"/>
</dbReference>
<evidence type="ECO:0000256" key="11">
    <source>
        <dbReference type="ARBA" id="ARBA00022927"/>
    </source>
</evidence>
<dbReference type="GO" id="GO:0005829">
    <property type="term" value="C:cytosol"/>
    <property type="evidence" value="ECO:0007669"/>
    <property type="project" value="UniProtKB-SubCell"/>
</dbReference>
<feature type="domain" description="Gelsolin-like" evidence="16">
    <location>
        <begin position="952"/>
        <end position="1024"/>
    </location>
</feature>
<dbReference type="SUPFAM" id="SSF53300">
    <property type="entry name" value="vWA-like"/>
    <property type="match status" value="1"/>
</dbReference>
<dbReference type="FunFam" id="2.30.30.380:FF:000004">
    <property type="entry name" value="SEC24 homolog B, COPII coat complex component"/>
    <property type="match status" value="1"/>
</dbReference>
<dbReference type="InterPro" id="IPR036175">
    <property type="entry name" value="Sec23/24_helical_dom_sf"/>
</dbReference>
<evidence type="ECO:0000256" key="14">
    <source>
        <dbReference type="SAM" id="MobiDB-lite"/>
    </source>
</evidence>
<evidence type="ECO:0008006" key="23">
    <source>
        <dbReference type="Google" id="ProtNLM"/>
    </source>
</evidence>
<keyword evidence="11" id="KW-0653">Protein transport</keyword>
<dbReference type="SUPFAM" id="SSF82754">
    <property type="entry name" value="C-terminal, gelsolin-like domain of Sec23/24"/>
    <property type="match status" value="1"/>
</dbReference>
<evidence type="ECO:0000256" key="10">
    <source>
        <dbReference type="ARBA" id="ARBA00022892"/>
    </source>
</evidence>
<dbReference type="Gene3D" id="3.40.50.410">
    <property type="entry name" value="von Willebrand factor, type A domain"/>
    <property type="match status" value="1"/>
</dbReference>
<dbReference type="Pfam" id="PF04811">
    <property type="entry name" value="Sec23_trunk"/>
    <property type="match status" value="1"/>
</dbReference>
<comment type="similarity">
    <text evidence="4">Belongs to the SEC23/SEC24 family. SEC24 subfamily.</text>
</comment>
<dbReference type="CDD" id="cd01479">
    <property type="entry name" value="Sec24-like"/>
    <property type="match status" value="1"/>
</dbReference>
<evidence type="ECO:0000256" key="3">
    <source>
        <dbReference type="ARBA" id="ARBA00004514"/>
    </source>
</evidence>
<dbReference type="Gene3D" id="2.30.30.380">
    <property type="entry name" value="Zn-finger domain of Sec23/24"/>
    <property type="match status" value="1"/>
</dbReference>
<keyword evidence="10" id="KW-0931">ER-Golgi transport</keyword>
<dbReference type="PANTHER" id="PTHR13803">
    <property type="entry name" value="SEC24-RELATED PROTEIN"/>
    <property type="match status" value="1"/>
</dbReference>
<dbReference type="InterPro" id="IPR036465">
    <property type="entry name" value="vWFA_dom_sf"/>
</dbReference>
<comment type="caution">
    <text evidence="21">The sequence shown here is derived from an EMBL/GenBank/DDBJ whole genome shotgun (WGS) entry which is preliminary data.</text>
</comment>
<keyword evidence="8" id="KW-0256">Endoplasmic reticulum</keyword>
<dbReference type="GO" id="GO:0015031">
    <property type="term" value="P:protein transport"/>
    <property type="evidence" value="ECO:0007669"/>
    <property type="project" value="UniProtKB-KW"/>
</dbReference>
<dbReference type="GO" id="GO:0046872">
    <property type="term" value="F:metal ion binding"/>
    <property type="evidence" value="ECO:0007669"/>
    <property type="project" value="UniProtKB-KW"/>
</dbReference>
<comment type="subcellular location">
    <subcellularLocation>
        <location evidence="3">Cytoplasm</location>
        <location evidence="3">Cytosol</location>
    </subcellularLocation>
    <subcellularLocation>
        <location evidence="1">Cytoplasmic vesicle</location>
        <location evidence="1">COPII-coated vesicle membrane</location>
        <topology evidence="1">Peripheral membrane protein</topology>
        <orientation evidence="1">Cytoplasmic side</orientation>
    </subcellularLocation>
    <subcellularLocation>
        <location evidence="2">Endoplasmic reticulum membrane</location>
        <topology evidence="2">Peripheral membrane protein</topology>
        <orientation evidence="2">Cytoplasmic side</orientation>
    </subcellularLocation>
</comment>
<gene>
    <name evidence="21" type="ORF">ACEWY4_009874</name>
</gene>
<feature type="domain" description="Sec23/Sec24 beta-sandwich" evidence="20">
    <location>
        <begin position="730"/>
        <end position="814"/>
    </location>
</feature>
<evidence type="ECO:0000259" key="19">
    <source>
        <dbReference type="Pfam" id="PF04815"/>
    </source>
</evidence>
<evidence type="ECO:0000256" key="2">
    <source>
        <dbReference type="ARBA" id="ARBA00004397"/>
    </source>
</evidence>
<dbReference type="SUPFAM" id="SSF81811">
    <property type="entry name" value="Helical domain of Sec23/24"/>
    <property type="match status" value="1"/>
</dbReference>
<proteinExistence type="inferred from homology"/>
<feature type="compositionally biased region" description="Polar residues" evidence="14">
    <location>
        <begin position="237"/>
        <end position="249"/>
    </location>
</feature>
<keyword evidence="13" id="KW-0968">Cytoplasmic vesicle</keyword>
<evidence type="ECO:0000256" key="13">
    <source>
        <dbReference type="ARBA" id="ARBA00023329"/>
    </source>
</evidence>
<dbReference type="GO" id="GO:0016192">
    <property type="term" value="P:vesicle-mediated transport"/>
    <property type="evidence" value="ECO:0007669"/>
    <property type="project" value="UniProtKB-KW"/>
</dbReference>
<organism evidence="21 22">
    <name type="scientific">Coilia grayii</name>
    <name type="common">Gray's grenadier anchovy</name>
    <dbReference type="NCBI Taxonomy" id="363190"/>
    <lineage>
        <taxon>Eukaryota</taxon>
        <taxon>Metazoa</taxon>
        <taxon>Chordata</taxon>
        <taxon>Craniata</taxon>
        <taxon>Vertebrata</taxon>
        <taxon>Euteleostomi</taxon>
        <taxon>Actinopterygii</taxon>
        <taxon>Neopterygii</taxon>
        <taxon>Teleostei</taxon>
        <taxon>Clupei</taxon>
        <taxon>Clupeiformes</taxon>
        <taxon>Clupeoidei</taxon>
        <taxon>Engraulidae</taxon>
        <taxon>Coilinae</taxon>
        <taxon>Coilia</taxon>
    </lineage>
</organism>
<feature type="domain" description="Zinc finger Sec23/Sec24-type" evidence="17">
    <location>
        <begin position="413"/>
        <end position="449"/>
    </location>
</feature>
<dbReference type="Pfam" id="PF08033">
    <property type="entry name" value="Sec23_BS"/>
    <property type="match status" value="1"/>
</dbReference>
<dbReference type="PANTHER" id="PTHR13803:SF1">
    <property type="entry name" value="PROTEIN TRANSPORT PROTEIN SEC24A"/>
    <property type="match status" value="1"/>
</dbReference>
<dbReference type="InterPro" id="IPR036174">
    <property type="entry name" value="Znf_Sec23_Sec24_sf"/>
</dbReference>
<dbReference type="Gene3D" id="1.20.120.730">
    <property type="entry name" value="Sec23/Sec24 helical domain"/>
    <property type="match status" value="1"/>
</dbReference>
<dbReference type="FunFam" id="3.40.50.410:FF:000019">
    <property type="entry name" value="SEC24 homolog B, COPII coat complex component"/>
    <property type="match status" value="1"/>
</dbReference>
<evidence type="ECO:0000256" key="15">
    <source>
        <dbReference type="SAM" id="SignalP"/>
    </source>
</evidence>
<dbReference type="InterPro" id="IPR006895">
    <property type="entry name" value="Znf_Sec23_Sec24"/>
</dbReference>
<keyword evidence="7" id="KW-0479">Metal-binding</keyword>
<dbReference type="InterPro" id="IPR041742">
    <property type="entry name" value="Sec24-like_trunk_dom"/>
</dbReference>
<accession>A0ABD1K7P9</accession>
<dbReference type="Pfam" id="PF04815">
    <property type="entry name" value="Sec23_helical"/>
    <property type="match status" value="1"/>
</dbReference>
<feature type="domain" description="Sec23/Sec24 trunk" evidence="18">
    <location>
        <begin position="486"/>
        <end position="725"/>
    </location>
</feature>
<dbReference type="AlphaFoldDB" id="A0ABD1K7P9"/>
<dbReference type="GO" id="GO:0012507">
    <property type="term" value="C:ER to Golgi transport vesicle membrane"/>
    <property type="evidence" value="ECO:0007669"/>
    <property type="project" value="UniProtKB-SubCell"/>
</dbReference>
<evidence type="ECO:0000256" key="7">
    <source>
        <dbReference type="ARBA" id="ARBA00022723"/>
    </source>
</evidence>
<feature type="region of interest" description="Disordered" evidence="14">
    <location>
        <begin position="51"/>
        <end position="313"/>
    </location>
</feature>
<dbReference type="Pfam" id="PF04810">
    <property type="entry name" value="zf-Sec23_Sec24"/>
    <property type="match status" value="1"/>
</dbReference>
<dbReference type="EMBL" id="JBHFQA010000008">
    <property type="protein sequence ID" value="KAL2095155.1"/>
    <property type="molecule type" value="Genomic_DNA"/>
</dbReference>
<dbReference type="InterPro" id="IPR007123">
    <property type="entry name" value="Gelsolin-like_dom"/>
</dbReference>
<feature type="compositionally biased region" description="Low complexity" evidence="14">
    <location>
        <begin position="162"/>
        <end position="172"/>
    </location>
</feature>
<dbReference type="SUPFAM" id="SSF82919">
    <property type="entry name" value="Zn-finger domain of Sec23/24"/>
    <property type="match status" value="1"/>
</dbReference>
<evidence type="ECO:0000256" key="8">
    <source>
        <dbReference type="ARBA" id="ARBA00022824"/>
    </source>
</evidence>
<evidence type="ECO:0000313" key="21">
    <source>
        <dbReference type="EMBL" id="KAL2095155.1"/>
    </source>
</evidence>
<evidence type="ECO:0000256" key="4">
    <source>
        <dbReference type="ARBA" id="ARBA00008334"/>
    </source>
</evidence>
<dbReference type="SUPFAM" id="SSF81995">
    <property type="entry name" value="beta-sandwich domain of Sec23/24"/>
    <property type="match status" value="1"/>
</dbReference>
<evidence type="ECO:0000256" key="12">
    <source>
        <dbReference type="ARBA" id="ARBA00023136"/>
    </source>
</evidence>
<evidence type="ECO:0000259" key="17">
    <source>
        <dbReference type="Pfam" id="PF04810"/>
    </source>
</evidence>
<evidence type="ECO:0000259" key="16">
    <source>
        <dbReference type="Pfam" id="PF00626"/>
    </source>
</evidence>
<dbReference type="Proteomes" id="UP001591681">
    <property type="component" value="Unassembled WGS sequence"/>
</dbReference>
<keyword evidence="6" id="KW-0963">Cytoplasm</keyword>
<evidence type="ECO:0000256" key="1">
    <source>
        <dbReference type="ARBA" id="ARBA00004299"/>
    </source>
</evidence>
<feature type="domain" description="Sec23/Sec24 helical" evidence="19">
    <location>
        <begin position="825"/>
        <end position="925"/>
    </location>
</feature>
<name>A0ABD1K7P9_9TELE</name>
<dbReference type="Pfam" id="PF00626">
    <property type="entry name" value="Gelsolin"/>
    <property type="match status" value="1"/>
</dbReference>
<dbReference type="InterPro" id="IPR036180">
    <property type="entry name" value="Gelsolin-like_dom_sf"/>
</dbReference>
<keyword evidence="5" id="KW-0813">Transport</keyword>
<evidence type="ECO:0000256" key="5">
    <source>
        <dbReference type="ARBA" id="ARBA00022448"/>
    </source>
</evidence>
<dbReference type="InterPro" id="IPR029006">
    <property type="entry name" value="ADF-H/Gelsolin-like_dom_sf"/>
</dbReference>
<keyword evidence="9" id="KW-0862">Zinc</keyword>
<dbReference type="InterPro" id="IPR006900">
    <property type="entry name" value="Sec23/24_helical_dom"/>
</dbReference>
<feature type="chain" id="PRO_5044796692" description="SEC24 homolog A, COPII coat complex component" evidence="15">
    <location>
        <begin position="22"/>
        <end position="1079"/>
    </location>
</feature>
<dbReference type="InterPro" id="IPR050550">
    <property type="entry name" value="SEC23_SEC24_subfamily"/>
</dbReference>
<keyword evidence="15" id="KW-0732">Signal</keyword>
<keyword evidence="22" id="KW-1185">Reference proteome</keyword>
<evidence type="ECO:0000256" key="9">
    <source>
        <dbReference type="ARBA" id="ARBA00022833"/>
    </source>
</evidence>
<reference evidence="21 22" key="1">
    <citation type="submission" date="2024-09" db="EMBL/GenBank/DDBJ databases">
        <title>A chromosome-level genome assembly of Gray's grenadier anchovy, Coilia grayii.</title>
        <authorList>
            <person name="Fu Z."/>
        </authorList>
    </citation>
    <scope>NUCLEOTIDE SEQUENCE [LARGE SCALE GENOMIC DNA]</scope>
    <source>
        <strain evidence="21">G4</strain>
        <tissue evidence="21">Muscle</tissue>
    </source>
</reference>
<feature type="compositionally biased region" description="Pro residues" evidence="14">
    <location>
        <begin position="54"/>
        <end position="74"/>
    </location>
</feature>
<feature type="signal peptide" evidence="15">
    <location>
        <begin position="1"/>
        <end position="21"/>
    </location>
</feature>
<dbReference type="GO" id="GO:0005789">
    <property type="term" value="C:endoplasmic reticulum membrane"/>
    <property type="evidence" value="ECO:0007669"/>
    <property type="project" value="UniProtKB-SubCell"/>
</dbReference>
<keyword evidence="12" id="KW-0472">Membrane</keyword>
<feature type="compositionally biased region" description="Pro residues" evidence="14">
    <location>
        <begin position="112"/>
        <end position="124"/>
    </location>
</feature>
<sequence>MISVAFDVKGLILMKVLQCCSLCIFFLPPQGPTQSPFPGLHNAAPPVSYYQSSPVPPTMPVRPPVGGPLPPPLQPGQTPVPSQNSAPPPVSSTNNYYPNAQNLPLSSWNYGPRPPMGMATPPPGNHVTSSPSPVPTPPSKGISAPPLGPNASVSPGPPLPPSSLSSWAQPQPGSVPPPPMNAMSPQTYQPGRPPYGPPPTAAPPPAMRPTPPPTGLQGTATPPLPMAPQNEGMRQAHTASNSQVHNSLESGDRTFTDPPFSQPGPAGRPIGHAYPSLPPGYQNMAPPSNMPPKHLAPPYSSGPAAYQQPAVGPAQLSPSLAGLSLQSQTPDALRMINLLQERNLLPPTAIQPPTPCLPQDLQKLNCSPDVFRSTLTSIPQTQALLNKAKLPLGLLLHPFKDLSQLPVVTSSTIVRCRSCRTYINPFVNFLDQRRWKCNLCYRVNDVPEEFMYNPVSRSYGEPHKRPEVQNATIEFIAPSEYMLRPPQPAAYLFVLDVSHNAVQTGYIDVVCQSLLDNLNALPGDTRTKIGFITFDTTIHFYNLQEGLSQPQMLIVSDIEDVFLPTPDSLLVNLNECKELVQDLLKSLPQMFSKTMETHSALGPALQAAFKLLSPTGGRMSVFQSQLPTLGVGALKSREDPNQRASAKDIQHLSPATDFYKKLALDCSGQQVAVDLFMLSSQYCDLASLGCISRYSAGSVYYYPSYHNQHNPAQTERFQRDLKRYLTRKIGFEAVMRIRCTKGLSIHTFHGNFFVRSTDLLSLPNVNPDAGFAVQMSIEENLVDMQVVSFQAALLYTSSKGERRIRVHTMCLPVVNSLSDIFAGADVQAITGLLASMAVDRSVTASLSDARDAMTNAVIDSLASYRTSVLTIQQPGLLSPSCLRLFPLYILALLKQKAFRTGTSTRLDDRVFAMCQLKYQPLAYLMLMIHPALYRVDDLTDDGALNINDHTIPQPCVLQLSVEKLSREGAFLMDAGTVVYLWVGRNCNPQFLTQVLGVANYAALPQTMTQLPELDTAESTRTRAFVSWLREQRPFYPTLHVIKDESQLKANFMQNMVEDRTESALSYYEFLLHVQQQISK</sequence>
<dbReference type="Gene3D" id="2.60.40.1670">
    <property type="entry name" value="beta-sandwich domain of Sec23/24"/>
    <property type="match status" value="1"/>
</dbReference>
<dbReference type="InterPro" id="IPR012990">
    <property type="entry name" value="Beta-sandwich_Sec23_24"/>
</dbReference>